<comment type="caution">
    <text evidence="8">The sequence shown here is derived from an EMBL/GenBank/DDBJ whole genome shotgun (WGS) entry which is preliminary data.</text>
</comment>
<keyword evidence="4" id="KW-1134">Transmembrane beta strand</keyword>
<keyword evidence="7" id="KW-0998">Cell outer membrane</keyword>
<evidence type="ECO:0000256" key="4">
    <source>
        <dbReference type="ARBA" id="ARBA00022452"/>
    </source>
</evidence>
<dbReference type="EMBL" id="DRBW01000099">
    <property type="protein sequence ID" value="HDM90082.1"/>
    <property type="molecule type" value="Genomic_DNA"/>
</dbReference>
<dbReference type="PANTHER" id="PTHR30026:SF20">
    <property type="entry name" value="OUTER MEMBRANE PROTEIN TOLC"/>
    <property type="match status" value="1"/>
</dbReference>
<comment type="similarity">
    <text evidence="2">Belongs to the outer membrane factor (OMF) (TC 1.B.17) family.</text>
</comment>
<proteinExistence type="inferred from homology"/>
<gene>
    <name evidence="8" type="ORF">ENG67_02610</name>
</gene>
<protein>
    <submittedName>
        <fullName evidence="8">TolC family protein</fullName>
    </submittedName>
</protein>
<dbReference type="SUPFAM" id="SSF56954">
    <property type="entry name" value="Outer membrane efflux proteins (OEP)"/>
    <property type="match status" value="1"/>
</dbReference>
<keyword evidence="6" id="KW-0472">Membrane</keyword>
<sequence length="423" mass="48959">MNLFVALFLFVQEPETIRLNLERAREMALRNSPEVALYREEKGSARDRFFHSLFSFFPQPVLSATYSDRDYASFGESWSSTQKGYSIGFQVEQTIFSSDKITSFVNAGLGLRGAGEDFESRKREFLLRVDGAYLDLLLADKVLEARRKALERALKNEELIRLKFSLGSADSLDLLNALVSSGQARLELERAEGQRKIRERELLTLLGLRRKYVLELEDLPRYDFPEEVPEPESLEAISVRERPDLRALRRSYVSSKVSFFGSLLGFLPDVKFGWYWNYYDEKLPHGAGGFFDEAERNSGYYASLYFSLLDYPFSLKSSRREMRRASLSYRERLLSALSEVEKARIDYLNSLREYKLAILLKEKARRAMELARAQYEAGGISTIELFDAESRYNEALENFLSSYYRLFLAKEKLNYAVGKEVVR</sequence>
<evidence type="ECO:0000256" key="3">
    <source>
        <dbReference type="ARBA" id="ARBA00022448"/>
    </source>
</evidence>
<dbReference type="Pfam" id="PF02321">
    <property type="entry name" value="OEP"/>
    <property type="match status" value="2"/>
</dbReference>
<accession>A0A7C0XAS9</accession>
<organism evidence="8">
    <name type="scientific">candidate division WOR-3 bacterium</name>
    <dbReference type="NCBI Taxonomy" id="2052148"/>
    <lineage>
        <taxon>Bacteria</taxon>
        <taxon>Bacteria division WOR-3</taxon>
    </lineage>
</organism>
<evidence type="ECO:0000256" key="7">
    <source>
        <dbReference type="ARBA" id="ARBA00023237"/>
    </source>
</evidence>
<keyword evidence="5" id="KW-0812">Transmembrane</keyword>
<dbReference type="GO" id="GO:0015562">
    <property type="term" value="F:efflux transmembrane transporter activity"/>
    <property type="evidence" value="ECO:0007669"/>
    <property type="project" value="InterPro"/>
</dbReference>
<evidence type="ECO:0000256" key="2">
    <source>
        <dbReference type="ARBA" id="ARBA00007613"/>
    </source>
</evidence>
<dbReference type="Proteomes" id="UP000885931">
    <property type="component" value="Unassembled WGS sequence"/>
</dbReference>
<comment type="subcellular location">
    <subcellularLocation>
        <location evidence="1">Cell outer membrane</location>
    </subcellularLocation>
</comment>
<dbReference type="GO" id="GO:0009279">
    <property type="term" value="C:cell outer membrane"/>
    <property type="evidence" value="ECO:0007669"/>
    <property type="project" value="UniProtKB-SubCell"/>
</dbReference>
<dbReference type="GO" id="GO:0015288">
    <property type="term" value="F:porin activity"/>
    <property type="evidence" value="ECO:0007669"/>
    <property type="project" value="TreeGrafter"/>
</dbReference>
<dbReference type="InterPro" id="IPR003423">
    <property type="entry name" value="OMP_efflux"/>
</dbReference>
<dbReference type="PANTHER" id="PTHR30026">
    <property type="entry name" value="OUTER MEMBRANE PROTEIN TOLC"/>
    <property type="match status" value="1"/>
</dbReference>
<evidence type="ECO:0000256" key="1">
    <source>
        <dbReference type="ARBA" id="ARBA00004442"/>
    </source>
</evidence>
<evidence type="ECO:0000256" key="5">
    <source>
        <dbReference type="ARBA" id="ARBA00022692"/>
    </source>
</evidence>
<evidence type="ECO:0000313" key="8">
    <source>
        <dbReference type="EMBL" id="HDM90082.1"/>
    </source>
</evidence>
<dbReference type="GO" id="GO:1990281">
    <property type="term" value="C:efflux pump complex"/>
    <property type="evidence" value="ECO:0007669"/>
    <property type="project" value="TreeGrafter"/>
</dbReference>
<evidence type="ECO:0000256" key="6">
    <source>
        <dbReference type="ARBA" id="ARBA00023136"/>
    </source>
</evidence>
<dbReference type="AlphaFoldDB" id="A0A7C0XAS9"/>
<dbReference type="Gene3D" id="1.20.1600.10">
    <property type="entry name" value="Outer membrane efflux proteins (OEP)"/>
    <property type="match status" value="1"/>
</dbReference>
<keyword evidence="3" id="KW-0813">Transport</keyword>
<name>A0A7C0XAS9_UNCW3</name>
<dbReference type="InterPro" id="IPR051906">
    <property type="entry name" value="TolC-like"/>
</dbReference>
<reference evidence="8" key="1">
    <citation type="journal article" date="2020" name="mSystems">
        <title>Genome- and Community-Level Interaction Insights into Carbon Utilization and Element Cycling Functions of Hydrothermarchaeota in Hydrothermal Sediment.</title>
        <authorList>
            <person name="Zhou Z."/>
            <person name="Liu Y."/>
            <person name="Xu W."/>
            <person name="Pan J."/>
            <person name="Luo Z.H."/>
            <person name="Li M."/>
        </authorList>
    </citation>
    <scope>NUCLEOTIDE SEQUENCE [LARGE SCALE GENOMIC DNA]</scope>
    <source>
        <strain evidence="8">HyVt-237</strain>
    </source>
</reference>